<dbReference type="SUPFAM" id="SSF52402">
    <property type="entry name" value="Adenine nucleotide alpha hydrolases-like"/>
    <property type="match status" value="1"/>
</dbReference>
<protein>
    <submittedName>
        <fullName evidence="2">Uncharacterized protein</fullName>
    </submittedName>
</protein>
<evidence type="ECO:0000313" key="2">
    <source>
        <dbReference type="EMBL" id="OSX69731.1"/>
    </source>
</evidence>
<accession>A0A1X6NM69</accession>
<dbReference type="GO" id="GO:0002143">
    <property type="term" value="P:tRNA wobble position uridine thiolation"/>
    <property type="evidence" value="ECO:0007669"/>
    <property type="project" value="TreeGrafter"/>
</dbReference>
<dbReference type="InterPro" id="IPR014729">
    <property type="entry name" value="Rossmann-like_a/b/a_fold"/>
</dbReference>
<proteinExistence type="predicted"/>
<organism evidence="2 3">
    <name type="scientific">Porphyra umbilicalis</name>
    <name type="common">Purple laver</name>
    <name type="synonym">Red alga</name>
    <dbReference type="NCBI Taxonomy" id="2786"/>
    <lineage>
        <taxon>Eukaryota</taxon>
        <taxon>Rhodophyta</taxon>
        <taxon>Bangiophyceae</taxon>
        <taxon>Bangiales</taxon>
        <taxon>Bangiaceae</taxon>
        <taxon>Porphyra</taxon>
    </lineage>
</organism>
<feature type="non-terminal residue" evidence="2">
    <location>
        <position position="105"/>
    </location>
</feature>
<keyword evidence="1" id="KW-0808">Transferase</keyword>
<feature type="non-terminal residue" evidence="2">
    <location>
        <position position="1"/>
    </location>
</feature>
<dbReference type="EMBL" id="KV919424">
    <property type="protein sequence ID" value="OSX69731.1"/>
    <property type="molecule type" value="Genomic_DNA"/>
</dbReference>
<dbReference type="AlphaFoldDB" id="A0A1X6NM69"/>
<sequence>RRSIPRVKPFKYTYEKEIVLYCHYRGLSYFATECVYAPYAFRGGARALVKDLEAVRPAAIVDIIASAEDMCAEAAAAAAAADAAAVETRLAAASLAATAAVAAEP</sequence>
<dbReference type="GO" id="GO:0005739">
    <property type="term" value="C:mitochondrion"/>
    <property type="evidence" value="ECO:0007669"/>
    <property type="project" value="TreeGrafter"/>
</dbReference>
<reference evidence="2 3" key="1">
    <citation type="submission" date="2017-03" db="EMBL/GenBank/DDBJ databases">
        <title>WGS assembly of Porphyra umbilicalis.</title>
        <authorList>
            <person name="Brawley S.H."/>
            <person name="Blouin N.A."/>
            <person name="Ficko-Blean E."/>
            <person name="Wheeler G.L."/>
            <person name="Lohr M."/>
            <person name="Goodson H.V."/>
            <person name="Jenkins J.W."/>
            <person name="Blaby-Haas C.E."/>
            <person name="Helliwell K.E."/>
            <person name="Chan C."/>
            <person name="Marriage T."/>
            <person name="Bhattacharya D."/>
            <person name="Klein A.S."/>
            <person name="Badis Y."/>
            <person name="Brodie J."/>
            <person name="Cao Y."/>
            <person name="Collen J."/>
            <person name="Dittami S.M."/>
            <person name="Gachon C.M."/>
            <person name="Green B.R."/>
            <person name="Karpowicz S."/>
            <person name="Kim J.W."/>
            <person name="Kudahl U."/>
            <person name="Lin S."/>
            <person name="Michel G."/>
            <person name="Mittag M."/>
            <person name="Olson B.J."/>
            <person name="Pangilinan J."/>
            <person name="Peng Y."/>
            <person name="Qiu H."/>
            <person name="Shu S."/>
            <person name="Singer J.T."/>
            <person name="Smith A.G."/>
            <person name="Sprecher B.N."/>
            <person name="Wagner V."/>
            <person name="Wang W."/>
            <person name="Wang Z.-Y."/>
            <person name="Yan J."/>
            <person name="Yarish C."/>
            <person name="Zoeuner-Riek S."/>
            <person name="Zhuang Y."/>
            <person name="Zou Y."/>
            <person name="Lindquist E.A."/>
            <person name="Grimwood J."/>
            <person name="Barry K."/>
            <person name="Rokhsar D.S."/>
            <person name="Schmutz J."/>
            <person name="Stiller J.W."/>
            <person name="Grossman A.R."/>
            <person name="Prochnik S.E."/>
        </authorList>
    </citation>
    <scope>NUCLEOTIDE SEQUENCE [LARGE SCALE GENOMIC DNA]</scope>
    <source>
        <strain evidence="2">4086291</strain>
    </source>
</reference>
<dbReference type="OrthoDB" id="198857at2759"/>
<evidence type="ECO:0000313" key="3">
    <source>
        <dbReference type="Proteomes" id="UP000218209"/>
    </source>
</evidence>
<gene>
    <name evidence="2" type="ORF">BU14_1234s0003</name>
</gene>
<evidence type="ECO:0000256" key="1">
    <source>
        <dbReference type="ARBA" id="ARBA00022679"/>
    </source>
</evidence>
<keyword evidence="3" id="KW-1185">Reference proteome</keyword>
<dbReference type="Gene3D" id="3.40.50.620">
    <property type="entry name" value="HUPs"/>
    <property type="match status" value="1"/>
</dbReference>
<name>A0A1X6NM69_PORUM</name>
<dbReference type="Proteomes" id="UP000218209">
    <property type="component" value="Unassembled WGS sequence"/>
</dbReference>
<dbReference type="PANTHER" id="PTHR11807:SF12">
    <property type="entry name" value="CYTOPLASMIC TRNA 2-THIOLATION PROTEIN 1"/>
    <property type="match status" value="1"/>
</dbReference>
<dbReference type="GO" id="GO:0002144">
    <property type="term" value="C:cytosolic tRNA wobble base thiouridylase complex"/>
    <property type="evidence" value="ECO:0007669"/>
    <property type="project" value="TreeGrafter"/>
</dbReference>
<dbReference type="PANTHER" id="PTHR11807">
    <property type="entry name" value="ATPASES OF THE PP SUPERFAMILY-RELATED"/>
    <property type="match status" value="1"/>
</dbReference>
<dbReference type="GO" id="GO:0000049">
    <property type="term" value="F:tRNA binding"/>
    <property type="evidence" value="ECO:0007669"/>
    <property type="project" value="TreeGrafter"/>
</dbReference>
<dbReference type="GO" id="GO:0016740">
    <property type="term" value="F:transferase activity"/>
    <property type="evidence" value="ECO:0007669"/>
    <property type="project" value="UniProtKB-KW"/>
</dbReference>